<name>A0ABR7VHV1_VIRHA</name>
<evidence type="ECO:0000313" key="2">
    <source>
        <dbReference type="Proteomes" id="UP000621631"/>
    </source>
</evidence>
<proteinExistence type="predicted"/>
<reference evidence="1 2" key="1">
    <citation type="submission" date="2020-09" db="EMBL/GenBank/DDBJ databases">
        <title>Draft Genome Sequences of Oil-Oxidizing Bacteria Halomonas titanicae, Marinobacter lutaoensis, and Virgibacillus halodenitrificans Isolated from Highly Saline Environments.</title>
        <authorList>
            <person name="Grouzdev D.S."/>
            <person name="Sokolova D.S."/>
            <person name="Semenova E.M."/>
            <person name="Borzenkov I.A."/>
            <person name="Bidzhieva S.K."/>
            <person name="Poltaraus A.B."/>
            <person name="Nazina T.N."/>
        </authorList>
    </citation>
    <scope>NUCLEOTIDE SEQUENCE [LARGE SCALE GENOMIC DNA]</scope>
    <source>
        <strain evidence="1 2">VKM B-3472D</strain>
    </source>
</reference>
<dbReference type="RefSeq" id="WP_189776930.1">
    <property type="nucleotide sequence ID" value="NZ_JACWEZ010000001.1"/>
</dbReference>
<dbReference type="EMBL" id="JACWEZ010000001">
    <property type="protein sequence ID" value="MBD1221515.1"/>
    <property type="molecule type" value="Genomic_DNA"/>
</dbReference>
<keyword evidence="2" id="KW-1185">Reference proteome</keyword>
<comment type="caution">
    <text evidence="1">The sequence shown here is derived from an EMBL/GenBank/DDBJ whole genome shotgun (WGS) entry which is preliminary data.</text>
</comment>
<gene>
    <name evidence="1" type="ORF">IC602_02675</name>
</gene>
<dbReference type="Proteomes" id="UP000621631">
    <property type="component" value="Unassembled WGS sequence"/>
</dbReference>
<evidence type="ECO:0000313" key="1">
    <source>
        <dbReference type="EMBL" id="MBD1221515.1"/>
    </source>
</evidence>
<sequence length="114" mass="12867">MANYCRGITYWTTDNGPSNGLLCTSDTTNDVKVSITVDTGCALGGCCAHSNWKMRLQRYENDRWNTIGTRTGYVCSDDPSHRTFTNVLRKNAPMRVLVYFESDGQTVSSKQWVR</sequence>
<organism evidence="1 2">
    <name type="scientific">Virgibacillus halodenitrificans</name>
    <name type="common">Bacillus halodenitrificans</name>
    <dbReference type="NCBI Taxonomy" id="1482"/>
    <lineage>
        <taxon>Bacteria</taxon>
        <taxon>Bacillati</taxon>
        <taxon>Bacillota</taxon>
        <taxon>Bacilli</taxon>
        <taxon>Bacillales</taxon>
        <taxon>Bacillaceae</taxon>
        <taxon>Virgibacillus</taxon>
    </lineage>
</organism>
<protein>
    <submittedName>
        <fullName evidence="1">Uncharacterized protein</fullName>
    </submittedName>
</protein>
<accession>A0ABR7VHV1</accession>